<keyword evidence="3 12" id="KW-0862">Zinc</keyword>
<comment type="similarity">
    <text evidence="7">Belongs to the zinc-containing alcohol dehydrogenase family. DOIA dehydrogenase subfamily.</text>
</comment>
<name>A0A0J7Z8N2_STRVR</name>
<evidence type="ECO:0000313" key="14">
    <source>
        <dbReference type="EMBL" id="KMS71528.1"/>
    </source>
</evidence>
<keyword evidence="2 12" id="KW-0479">Metal-binding</keyword>
<evidence type="ECO:0000256" key="10">
    <source>
        <dbReference type="ARBA" id="ARBA00048685"/>
    </source>
</evidence>
<dbReference type="Gene3D" id="3.40.50.720">
    <property type="entry name" value="NAD(P)-binding Rossmann-like Domain"/>
    <property type="match status" value="1"/>
</dbReference>
<evidence type="ECO:0000256" key="5">
    <source>
        <dbReference type="ARBA" id="ARBA00037678"/>
    </source>
</evidence>
<evidence type="ECO:0000256" key="6">
    <source>
        <dbReference type="ARBA" id="ARBA00037908"/>
    </source>
</evidence>
<comment type="function">
    <text evidence="5">Catalyzes the oxidation of 2-deoxy-scyllo-inosamine (DOIA) with NAD(+) or NADP(+), forming 3-amino-2,3-dideoxy-scyllo-inosose (amino-DOI).</text>
</comment>
<dbReference type="InterPro" id="IPR011032">
    <property type="entry name" value="GroES-like_sf"/>
</dbReference>
<evidence type="ECO:0000256" key="12">
    <source>
        <dbReference type="RuleBase" id="RU361277"/>
    </source>
</evidence>
<dbReference type="SUPFAM" id="SSF51735">
    <property type="entry name" value="NAD(P)-binding Rossmann-fold domains"/>
    <property type="match status" value="1"/>
</dbReference>
<dbReference type="SMART" id="SM00829">
    <property type="entry name" value="PKS_ER"/>
    <property type="match status" value="1"/>
</dbReference>
<protein>
    <recommendedName>
        <fullName evidence="9">2-deoxy-scyllo-inosamine dehydrogenase</fullName>
        <ecNumber evidence="8">1.1.1.329</ecNumber>
    </recommendedName>
</protein>
<dbReference type="PATRIC" id="fig|1938.3.peg.8289"/>
<dbReference type="PROSITE" id="PS00059">
    <property type="entry name" value="ADH_ZINC"/>
    <property type="match status" value="1"/>
</dbReference>
<comment type="pathway">
    <text evidence="6">Metabolic intermediate biosynthesis; 2-deoxystreptamine biosynthesis; 2-deoxystreptamine from D-glucose 6-phosphate: step 3/4.</text>
</comment>
<dbReference type="PANTHER" id="PTHR43401">
    <property type="entry name" value="L-THREONINE 3-DEHYDROGENASE"/>
    <property type="match status" value="1"/>
</dbReference>
<evidence type="ECO:0000256" key="8">
    <source>
        <dbReference type="ARBA" id="ARBA00039102"/>
    </source>
</evidence>
<dbReference type="Gene3D" id="3.90.180.10">
    <property type="entry name" value="Medium-chain alcohol dehydrogenases, catalytic domain"/>
    <property type="match status" value="1"/>
</dbReference>
<dbReference type="Pfam" id="PF00107">
    <property type="entry name" value="ADH_zinc_N"/>
    <property type="match status" value="1"/>
</dbReference>
<reference evidence="14 15" key="1">
    <citation type="submission" date="2015-06" db="EMBL/GenBank/DDBJ databases">
        <authorList>
            <person name="Ju K.-S."/>
            <person name="Doroghazi J.R."/>
            <person name="Metcalf W.W."/>
        </authorList>
    </citation>
    <scope>NUCLEOTIDE SEQUENCE [LARGE SCALE GENOMIC DNA]</scope>
    <source>
        <strain evidence="14 15">NRRL 3414</strain>
    </source>
</reference>
<accession>A0A0J7Z8N2</accession>
<dbReference type="InterPro" id="IPR036291">
    <property type="entry name" value="NAD(P)-bd_dom_sf"/>
</dbReference>
<dbReference type="GO" id="GO:0016491">
    <property type="term" value="F:oxidoreductase activity"/>
    <property type="evidence" value="ECO:0007669"/>
    <property type="project" value="UniProtKB-KW"/>
</dbReference>
<proteinExistence type="inferred from homology"/>
<evidence type="ECO:0000256" key="3">
    <source>
        <dbReference type="ARBA" id="ARBA00022833"/>
    </source>
</evidence>
<dbReference type="Pfam" id="PF08240">
    <property type="entry name" value="ADH_N"/>
    <property type="match status" value="1"/>
</dbReference>
<dbReference type="OrthoDB" id="9797931at2"/>
<sequence>MKALTLTEDRSLELVDRPKPEPREATDVVIRIVQSGICGTDRSVLVGKFPAEPGVVMGHEAVGVVETTGPGVTRFAPGDRVIVNPTLYCGSCDTCLEGHWNFCGNKAGTEVGLDYDGSFAEFMRLPELFCHAIPEGMSFDRAVVVEPLACALNNIEAGRLQPGETAVIVGGGPMGAVTAMAAARYGARVLVVEPDPVRQSLDREIFAAPEFEGRITVHTPDDAELTHRAHLVVDSVGNLLEQSLGYAAQRGRIVVMGFNSNAAATVRPLEILQRGLQIIGAGDYNSMIFPKAVELAGSIPLERLITHRFPLGDHAEAFKALAAVPGADYTALKVVLIPNQDGSTA</sequence>
<comment type="caution">
    <text evidence="14">The sequence shown here is derived from an EMBL/GenBank/DDBJ whole genome shotgun (WGS) entry which is preliminary data.</text>
</comment>
<evidence type="ECO:0000259" key="13">
    <source>
        <dbReference type="SMART" id="SM00829"/>
    </source>
</evidence>
<evidence type="ECO:0000256" key="9">
    <source>
        <dbReference type="ARBA" id="ARBA00039387"/>
    </source>
</evidence>
<evidence type="ECO:0000256" key="11">
    <source>
        <dbReference type="ARBA" id="ARBA00049085"/>
    </source>
</evidence>
<evidence type="ECO:0000256" key="7">
    <source>
        <dbReference type="ARBA" id="ARBA00038004"/>
    </source>
</evidence>
<evidence type="ECO:0000313" key="15">
    <source>
        <dbReference type="Proteomes" id="UP000037432"/>
    </source>
</evidence>
<dbReference type="EC" id="1.1.1.329" evidence="8"/>
<dbReference type="PANTHER" id="PTHR43401:SF2">
    <property type="entry name" value="L-THREONINE 3-DEHYDROGENASE"/>
    <property type="match status" value="1"/>
</dbReference>
<organism evidence="14 15">
    <name type="scientific">Streptomyces viridochromogenes</name>
    <dbReference type="NCBI Taxonomy" id="1938"/>
    <lineage>
        <taxon>Bacteria</taxon>
        <taxon>Bacillati</taxon>
        <taxon>Actinomycetota</taxon>
        <taxon>Actinomycetes</taxon>
        <taxon>Kitasatosporales</taxon>
        <taxon>Streptomycetaceae</taxon>
        <taxon>Streptomyces</taxon>
    </lineage>
</organism>
<dbReference type="Proteomes" id="UP000037432">
    <property type="component" value="Unassembled WGS sequence"/>
</dbReference>
<comment type="cofactor">
    <cofactor evidence="1 12">
        <name>Zn(2+)</name>
        <dbReference type="ChEBI" id="CHEBI:29105"/>
    </cofactor>
</comment>
<evidence type="ECO:0000256" key="2">
    <source>
        <dbReference type="ARBA" id="ARBA00022723"/>
    </source>
</evidence>
<feature type="domain" description="Enoyl reductase (ER)" evidence="13">
    <location>
        <begin position="7"/>
        <end position="336"/>
    </location>
</feature>
<dbReference type="InterPro" id="IPR002328">
    <property type="entry name" value="ADH_Zn_CS"/>
</dbReference>
<gene>
    <name evidence="14" type="ORF">ACM01_26775</name>
</gene>
<dbReference type="AlphaFoldDB" id="A0A0J7Z8N2"/>
<dbReference type="InterPro" id="IPR013154">
    <property type="entry name" value="ADH-like_N"/>
</dbReference>
<dbReference type="RefSeq" id="WP_048583932.1">
    <property type="nucleotide sequence ID" value="NZ_LFNT01000035.1"/>
</dbReference>
<evidence type="ECO:0000256" key="1">
    <source>
        <dbReference type="ARBA" id="ARBA00001947"/>
    </source>
</evidence>
<dbReference type="EMBL" id="LFNT01000035">
    <property type="protein sequence ID" value="KMS71528.1"/>
    <property type="molecule type" value="Genomic_DNA"/>
</dbReference>
<comment type="catalytic activity">
    <reaction evidence="10">
        <text>2-deoxy-scyllo-inosamine + NAD(+) = 3-amino-2,3-dideoxy-scyllo-inosose + NADH + H(+)</text>
        <dbReference type="Rhea" id="RHEA:33883"/>
        <dbReference type="ChEBI" id="CHEBI:15378"/>
        <dbReference type="ChEBI" id="CHEBI:57540"/>
        <dbReference type="ChEBI" id="CHEBI:57945"/>
        <dbReference type="ChEBI" id="CHEBI:65002"/>
        <dbReference type="ChEBI" id="CHEBI:65003"/>
        <dbReference type="EC" id="1.1.1.329"/>
    </reaction>
</comment>
<dbReference type="InterPro" id="IPR050129">
    <property type="entry name" value="Zn_alcohol_dh"/>
</dbReference>
<keyword evidence="4" id="KW-0560">Oxidoreductase</keyword>
<dbReference type="InterPro" id="IPR013149">
    <property type="entry name" value="ADH-like_C"/>
</dbReference>
<dbReference type="InterPro" id="IPR020843">
    <property type="entry name" value="ER"/>
</dbReference>
<comment type="catalytic activity">
    <reaction evidence="11">
        <text>2-deoxy-scyllo-inosamine + NADP(+) = 3-amino-2,3-dideoxy-scyllo-inosose + NADPH + H(+)</text>
        <dbReference type="Rhea" id="RHEA:33879"/>
        <dbReference type="ChEBI" id="CHEBI:15378"/>
        <dbReference type="ChEBI" id="CHEBI:57783"/>
        <dbReference type="ChEBI" id="CHEBI:58349"/>
        <dbReference type="ChEBI" id="CHEBI:65002"/>
        <dbReference type="ChEBI" id="CHEBI:65003"/>
        <dbReference type="EC" id="1.1.1.329"/>
    </reaction>
</comment>
<dbReference type="SUPFAM" id="SSF50129">
    <property type="entry name" value="GroES-like"/>
    <property type="match status" value="1"/>
</dbReference>
<dbReference type="GO" id="GO:0008270">
    <property type="term" value="F:zinc ion binding"/>
    <property type="evidence" value="ECO:0007669"/>
    <property type="project" value="InterPro"/>
</dbReference>
<evidence type="ECO:0000256" key="4">
    <source>
        <dbReference type="ARBA" id="ARBA00023002"/>
    </source>
</evidence>